<keyword evidence="1" id="KW-0862">Zinc</keyword>
<evidence type="ECO:0000256" key="2">
    <source>
        <dbReference type="SAM" id="MobiDB-lite"/>
    </source>
</evidence>
<sequence length="319" mass="37205">PSPLYIPPSLRSSTINEQTVAKSPNYQSPTVSHSSHRRRPRNILAGIENINETTGPERIPSRQAVVEDNKSAATKRDQRRNDKVMQENHGRKNQELVQIESNEVAASSDKEVDNSRKRKSDTEIKDEKRLARVKSACPKLVELRMIRAESQRMYLISRSIINELSQKFVILGVTGIVYTVIISHVPSCTCPDFSMCSCKFCKHILFVYLKVLRMERNSMYIYQKALLSCELRLIFKNAKPDPIVFANRRIMRRYKAFFSEKVLQERRSNEGNCITCYKPLKDKDLDHFLFVQKGFFHNLHKECYEQWKESKCVERIKQE</sequence>
<feature type="non-terminal residue" evidence="4">
    <location>
        <position position="319"/>
    </location>
</feature>
<evidence type="ECO:0000313" key="5">
    <source>
        <dbReference type="Proteomes" id="UP000789375"/>
    </source>
</evidence>
<feature type="compositionally biased region" description="Basic and acidic residues" evidence="2">
    <location>
        <begin position="65"/>
        <end position="94"/>
    </location>
</feature>
<dbReference type="InterPro" id="IPR039903">
    <property type="entry name" value="Zswim2"/>
</dbReference>
<feature type="compositionally biased region" description="Basic and acidic residues" evidence="2">
    <location>
        <begin position="108"/>
        <end position="124"/>
    </location>
</feature>
<dbReference type="GO" id="GO:0061630">
    <property type="term" value="F:ubiquitin protein ligase activity"/>
    <property type="evidence" value="ECO:0007669"/>
    <property type="project" value="InterPro"/>
</dbReference>
<keyword evidence="5" id="KW-1185">Reference proteome</keyword>
<reference evidence="4" key="1">
    <citation type="submission" date="2021-06" db="EMBL/GenBank/DDBJ databases">
        <authorList>
            <person name="Kallberg Y."/>
            <person name="Tangrot J."/>
            <person name="Rosling A."/>
        </authorList>
    </citation>
    <scope>NUCLEOTIDE SEQUENCE</scope>
    <source>
        <strain evidence="4">87-6 pot B 2015</strain>
    </source>
</reference>
<dbReference type="EMBL" id="CAJVPP010008128">
    <property type="protein sequence ID" value="CAG8694554.1"/>
    <property type="molecule type" value="Genomic_DNA"/>
</dbReference>
<proteinExistence type="predicted"/>
<feature type="non-terminal residue" evidence="4">
    <location>
        <position position="1"/>
    </location>
</feature>
<dbReference type="PROSITE" id="PS50966">
    <property type="entry name" value="ZF_SWIM"/>
    <property type="match status" value="1"/>
</dbReference>
<evidence type="ECO:0000256" key="1">
    <source>
        <dbReference type="PROSITE-ProRule" id="PRU00325"/>
    </source>
</evidence>
<name>A0A9N9HJL9_FUNMO</name>
<dbReference type="Proteomes" id="UP000789375">
    <property type="component" value="Unassembled WGS sequence"/>
</dbReference>
<keyword evidence="1" id="KW-0863">Zinc-finger</keyword>
<evidence type="ECO:0000313" key="4">
    <source>
        <dbReference type="EMBL" id="CAG8694554.1"/>
    </source>
</evidence>
<feature type="compositionally biased region" description="Polar residues" evidence="2">
    <location>
        <begin position="95"/>
        <end position="105"/>
    </location>
</feature>
<comment type="caution">
    <text evidence="4">The sequence shown here is derived from an EMBL/GenBank/DDBJ whole genome shotgun (WGS) entry which is preliminary data.</text>
</comment>
<dbReference type="AlphaFoldDB" id="A0A9N9HJL9"/>
<feature type="domain" description="SWIM-type" evidence="3">
    <location>
        <begin position="178"/>
        <end position="212"/>
    </location>
</feature>
<accession>A0A9N9HJL9</accession>
<keyword evidence="1" id="KW-0479">Metal-binding</keyword>
<protein>
    <submittedName>
        <fullName evidence="4">11640_t:CDS:1</fullName>
    </submittedName>
</protein>
<dbReference type="PANTHER" id="PTHR21540">
    <property type="entry name" value="RING FINGER AND SWIM DOMAIN-CONTAINING PROTEIN 2"/>
    <property type="match status" value="1"/>
</dbReference>
<feature type="compositionally biased region" description="Polar residues" evidence="2">
    <location>
        <begin position="10"/>
        <end position="33"/>
    </location>
</feature>
<gene>
    <name evidence="4" type="ORF">FMOSSE_LOCUS13512</name>
</gene>
<dbReference type="PANTHER" id="PTHR21540:SF0">
    <property type="entry name" value="PHD FAMILY PROTEIN"/>
    <property type="match status" value="1"/>
</dbReference>
<feature type="region of interest" description="Disordered" evidence="2">
    <location>
        <begin position="63"/>
        <end position="124"/>
    </location>
</feature>
<evidence type="ECO:0000259" key="3">
    <source>
        <dbReference type="PROSITE" id="PS50966"/>
    </source>
</evidence>
<dbReference type="GO" id="GO:0008270">
    <property type="term" value="F:zinc ion binding"/>
    <property type="evidence" value="ECO:0007669"/>
    <property type="project" value="UniProtKB-KW"/>
</dbReference>
<feature type="region of interest" description="Disordered" evidence="2">
    <location>
        <begin position="1"/>
        <end position="42"/>
    </location>
</feature>
<dbReference type="InterPro" id="IPR007527">
    <property type="entry name" value="Znf_SWIM"/>
</dbReference>
<organism evidence="4 5">
    <name type="scientific">Funneliformis mosseae</name>
    <name type="common">Endomycorrhizal fungus</name>
    <name type="synonym">Glomus mosseae</name>
    <dbReference type="NCBI Taxonomy" id="27381"/>
    <lineage>
        <taxon>Eukaryota</taxon>
        <taxon>Fungi</taxon>
        <taxon>Fungi incertae sedis</taxon>
        <taxon>Mucoromycota</taxon>
        <taxon>Glomeromycotina</taxon>
        <taxon>Glomeromycetes</taxon>
        <taxon>Glomerales</taxon>
        <taxon>Glomeraceae</taxon>
        <taxon>Funneliformis</taxon>
    </lineage>
</organism>